<dbReference type="InterPro" id="IPR011042">
    <property type="entry name" value="6-blade_b-propeller_TolB-like"/>
</dbReference>
<evidence type="ECO:0000313" key="1">
    <source>
        <dbReference type="EMBL" id="MBS3849787.1"/>
    </source>
</evidence>
<comment type="caution">
    <text evidence="1">The sequence shown here is derived from an EMBL/GenBank/DDBJ whole genome shotgun (WGS) entry which is preliminary data.</text>
</comment>
<organism evidence="1 2">
    <name type="scientific">Devosia litorisediminis</name>
    <dbReference type="NCBI Taxonomy" id="2829817"/>
    <lineage>
        <taxon>Bacteria</taxon>
        <taxon>Pseudomonadati</taxon>
        <taxon>Pseudomonadota</taxon>
        <taxon>Alphaproteobacteria</taxon>
        <taxon>Hyphomicrobiales</taxon>
        <taxon>Devosiaceae</taxon>
        <taxon>Devosia</taxon>
    </lineage>
</organism>
<evidence type="ECO:0000313" key="2">
    <source>
        <dbReference type="Proteomes" id="UP000678281"/>
    </source>
</evidence>
<dbReference type="EMBL" id="JAGXTP010000002">
    <property type="protein sequence ID" value="MBS3849787.1"/>
    <property type="molecule type" value="Genomic_DNA"/>
</dbReference>
<name>A0A942I6S1_9HYPH</name>
<protein>
    <submittedName>
        <fullName evidence="1">Uncharacterized protein</fullName>
    </submittedName>
</protein>
<dbReference type="Gene3D" id="2.120.10.30">
    <property type="entry name" value="TolB, C-terminal domain"/>
    <property type="match status" value="1"/>
</dbReference>
<gene>
    <name evidence="1" type="ORF">KD146_13880</name>
</gene>
<dbReference type="SUPFAM" id="SSF63825">
    <property type="entry name" value="YWTD domain"/>
    <property type="match status" value="1"/>
</dbReference>
<dbReference type="Proteomes" id="UP000678281">
    <property type="component" value="Unassembled WGS sequence"/>
</dbReference>
<accession>A0A942I6S1</accession>
<dbReference type="AlphaFoldDB" id="A0A942I6S1"/>
<dbReference type="RefSeq" id="WP_212659419.1">
    <property type="nucleotide sequence ID" value="NZ_JAGXTP010000002.1"/>
</dbReference>
<keyword evidence="2" id="KW-1185">Reference proteome</keyword>
<proteinExistence type="predicted"/>
<reference evidence="1" key="1">
    <citation type="submission" date="2021-04" db="EMBL/GenBank/DDBJ databases">
        <title>Devosia litorisediminis sp. nov., isolated from a sand dune.</title>
        <authorList>
            <person name="Park S."/>
            <person name="Yoon J.-H."/>
        </authorList>
    </citation>
    <scope>NUCLEOTIDE SEQUENCE</scope>
    <source>
        <strain evidence="1">BSSL-BM10</strain>
    </source>
</reference>
<sequence length="335" mass="36764">MEIKVQPPKLSGAMLAAAQSAADPSSSVLEEIVKRRVSLFPPVTPPDLHLIIADGVLESYSTKANYHVETPRCKGEALDFEIAAAVNFGLRGYTFDSDKCVRHEVGDYDTAYYSVAVDHLQNLLAFAIPGHARIEIYDLDSLEILGSIAGYSATTLDFHKGRLFFGGYPEGGAWDQASIFSADPGRFEVVDEFFQRELADVRGIAFFNGLVAVSDSYRNRVILAEDEIFEPQIIYEGLNYPNGVSFDHEGNLLIADEHNGLIHRVSLDGDIVWSSPPFQLISPGSVVEVAEGCYSGHYLVADADGNRIILVDPVSWEIKFEVTGTRSVLKAVPIY</sequence>